<name>A0A7W7M267_9MICC</name>
<evidence type="ECO:0000256" key="1">
    <source>
        <dbReference type="SAM" id="MobiDB-lite"/>
    </source>
</evidence>
<keyword evidence="2" id="KW-0812">Transmembrane</keyword>
<dbReference type="RefSeq" id="WP_184240883.1">
    <property type="nucleotide sequence ID" value="NZ_JACHNA010000001.1"/>
</dbReference>
<evidence type="ECO:0000256" key="2">
    <source>
        <dbReference type="SAM" id="Phobius"/>
    </source>
</evidence>
<reference evidence="3 4" key="1">
    <citation type="submission" date="2020-08" db="EMBL/GenBank/DDBJ databases">
        <title>Sequencing the genomes of 1000 actinobacteria strains.</title>
        <authorList>
            <person name="Klenk H.-P."/>
        </authorList>
    </citation>
    <scope>NUCLEOTIDE SEQUENCE [LARGE SCALE GENOMIC DNA]</scope>
    <source>
        <strain evidence="3 4">DSM 23974</strain>
    </source>
</reference>
<proteinExistence type="predicted"/>
<feature type="compositionally biased region" description="Low complexity" evidence="1">
    <location>
        <begin position="57"/>
        <end position="73"/>
    </location>
</feature>
<gene>
    <name evidence="3" type="ORF">HDA30_000283</name>
</gene>
<dbReference type="EMBL" id="JACHNA010000001">
    <property type="protein sequence ID" value="MBB4734775.1"/>
    <property type="molecule type" value="Genomic_DNA"/>
</dbReference>
<organism evidence="3 4">
    <name type="scientific">Micrococcus cohnii</name>
    <dbReference type="NCBI Taxonomy" id="993416"/>
    <lineage>
        <taxon>Bacteria</taxon>
        <taxon>Bacillati</taxon>
        <taxon>Actinomycetota</taxon>
        <taxon>Actinomycetes</taxon>
        <taxon>Micrococcales</taxon>
        <taxon>Micrococcaceae</taxon>
        <taxon>Micrococcus</taxon>
    </lineage>
</organism>
<protein>
    <submittedName>
        <fullName evidence="3">Cytoskeletal protein RodZ</fullName>
    </submittedName>
</protein>
<dbReference type="AlphaFoldDB" id="A0A7W7M267"/>
<feature type="region of interest" description="Disordered" evidence="1">
    <location>
        <begin position="36"/>
        <end position="83"/>
    </location>
</feature>
<keyword evidence="4" id="KW-1185">Reference proteome</keyword>
<sequence>MSAKRTAQLILGGLGLAALAGIILLVTVIIQPRTDDAPQSPPDAAETTVEASPPPSASTATATPTPSPTASSPFGFAPQTPAEEAAVEAARVMTTWDPAEDIDPTASEARAKHLMTSERAAQISVSDRGTADPEWMRAYRRHSVSDPTALIVPGGEGNTITVNVTWDWVTPDGSRDKGKGARTFYFTMTDGDTPKVADYTWSGAF</sequence>
<dbReference type="Proteomes" id="UP000540191">
    <property type="component" value="Unassembled WGS sequence"/>
</dbReference>
<accession>A0A7W7M267</accession>
<keyword evidence="2" id="KW-1133">Transmembrane helix</keyword>
<evidence type="ECO:0000313" key="4">
    <source>
        <dbReference type="Proteomes" id="UP000540191"/>
    </source>
</evidence>
<comment type="caution">
    <text evidence="3">The sequence shown here is derived from an EMBL/GenBank/DDBJ whole genome shotgun (WGS) entry which is preliminary data.</text>
</comment>
<keyword evidence="2" id="KW-0472">Membrane</keyword>
<feature type="transmembrane region" description="Helical" evidence="2">
    <location>
        <begin position="9"/>
        <end position="30"/>
    </location>
</feature>
<evidence type="ECO:0000313" key="3">
    <source>
        <dbReference type="EMBL" id="MBB4734775.1"/>
    </source>
</evidence>